<evidence type="ECO:0000313" key="1">
    <source>
        <dbReference type="Proteomes" id="UP000095283"/>
    </source>
</evidence>
<keyword evidence="1" id="KW-1185">Reference proteome</keyword>
<sequence>MLQICEKDFAQWWDAFSHEFFDDDAKLWVNILDEHSPHLEKYNEFKVSN</sequence>
<accession>A0A1I7WQK4</accession>
<dbReference type="WBParaSite" id="Hba_07422">
    <property type="protein sequence ID" value="Hba_07422"/>
    <property type="gene ID" value="Hba_07422"/>
</dbReference>
<name>A0A1I7WQK4_HETBA</name>
<proteinExistence type="predicted"/>
<protein>
    <submittedName>
        <fullName evidence="2">GLOBIN domain-containing protein</fullName>
    </submittedName>
</protein>
<dbReference type="Proteomes" id="UP000095283">
    <property type="component" value="Unplaced"/>
</dbReference>
<dbReference type="AlphaFoldDB" id="A0A1I7WQK4"/>
<evidence type="ECO:0000313" key="2">
    <source>
        <dbReference type="WBParaSite" id="Hba_07422"/>
    </source>
</evidence>
<reference evidence="2" key="1">
    <citation type="submission" date="2016-11" db="UniProtKB">
        <authorList>
            <consortium name="WormBaseParasite"/>
        </authorList>
    </citation>
    <scope>IDENTIFICATION</scope>
</reference>
<organism evidence="1 2">
    <name type="scientific">Heterorhabditis bacteriophora</name>
    <name type="common">Entomopathogenic nematode worm</name>
    <dbReference type="NCBI Taxonomy" id="37862"/>
    <lineage>
        <taxon>Eukaryota</taxon>
        <taxon>Metazoa</taxon>
        <taxon>Ecdysozoa</taxon>
        <taxon>Nematoda</taxon>
        <taxon>Chromadorea</taxon>
        <taxon>Rhabditida</taxon>
        <taxon>Rhabditina</taxon>
        <taxon>Rhabditomorpha</taxon>
        <taxon>Strongyloidea</taxon>
        <taxon>Heterorhabditidae</taxon>
        <taxon>Heterorhabditis</taxon>
    </lineage>
</organism>